<evidence type="ECO:0000256" key="3">
    <source>
        <dbReference type="ARBA" id="ARBA00022833"/>
    </source>
</evidence>
<dbReference type="InterPro" id="IPR053194">
    <property type="entry name" value="tRNA_methyltr_O"/>
</dbReference>
<evidence type="ECO:0000256" key="1">
    <source>
        <dbReference type="ARBA" id="ARBA00022723"/>
    </source>
</evidence>
<evidence type="ECO:0000313" key="7">
    <source>
        <dbReference type="Proteomes" id="UP001154240"/>
    </source>
</evidence>
<keyword evidence="2" id="KW-0863">Zinc-finger</keyword>
<dbReference type="EMBL" id="JAPHEH010000001">
    <property type="protein sequence ID" value="MDG4475273.1"/>
    <property type="molecule type" value="Genomic_DNA"/>
</dbReference>
<evidence type="ECO:0000259" key="4">
    <source>
        <dbReference type="Pfam" id="PF01258"/>
    </source>
</evidence>
<dbReference type="Gene3D" id="3.30.1330.130">
    <property type="match status" value="1"/>
</dbReference>
<comment type="caution">
    <text evidence="6">The sequence shown here is derived from an EMBL/GenBank/DDBJ whole genome shotgun (WGS) entry which is preliminary data.</text>
</comment>
<dbReference type="GO" id="GO:0008270">
    <property type="term" value="F:zinc ion binding"/>
    <property type="evidence" value="ECO:0007669"/>
    <property type="project" value="UniProtKB-KW"/>
</dbReference>
<evidence type="ECO:0000259" key="5">
    <source>
        <dbReference type="Pfam" id="PF02663"/>
    </source>
</evidence>
<dbReference type="PANTHER" id="PTHR39418:SF1">
    <property type="entry name" value="DEHYDROGENASE"/>
    <property type="match status" value="1"/>
</dbReference>
<dbReference type="InterPro" id="IPR000962">
    <property type="entry name" value="Znf_DskA_TraR"/>
</dbReference>
<evidence type="ECO:0000256" key="2">
    <source>
        <dbReference type="ARBA" id="ARBA00022771"/>
    </source>
</evidence>
<proteinExistence type="predicted"/>
<feature type="domain" description="Zinc finger DksA/TraR C4-type" evidence="4">
    <location>
        <begin position="161"/>
        <end position="195"/>
    </location>
</feature>
<name>A0A9X4MGU9_9BACT</name>
<evidence type="ECO:0000313" key="6">
    <source>
        <dbReference type="EMBL" id="MDG4475273.1"/>
    </source>
</evidence>
<reference evidence="6" key="1">
    <citation type="journal article" date="2022" name="bioRxiv">
        <title>Thiovibrio frasassiensisgen. nov., sp. nov., an autotrophic, elemental sulfur disproportionating bacterium isolated from sulfidic karst sediment, and proposal of Thiovibrionaceae fam. nov.</title>
        <authorList>
            <person name="Aronson H."/>
            <person name="Thomas C."/>
            <person name="Bhattacharyya M."/>
            <person name="Eckstein S."/>
            <person name="Jensen S."/>
            <person name="Barco R."/>
            <person name="Macalady J."/>
            <person name="Amend J."/>
        </authorList>
    </citation>
    <scope>NUCLEOTIDE SEQUENCE</scope>
    <source>
        <strain evidence="6">RS19-109</strain>
    </source>
</reference>
<dbReference type="RefSeq" id="WP_307632248.1">
    <property type="nucleotide sequence ID" value="NZ_JAPHEH010000001.1"/>
</dbReference>
<feature type="domain" description="Formylmethanofuran dehydrogenase subunit E" evidence="5">
    <location>
        <begin position="10"/>
        <end position="145"/>
    </location>
</feature>
<gene>
    <name evidence="6" type="ORF">OLX77_03750</name>
</gene>
<sequence>MHGFEEAVRFHGHACPGLAFGFRAAEIALAELGLGPARDEELVAVCENRSCAVDAIQVLTGCTAGKGNLIFRDYGKQVYTFIKRQNGASVRLAVCWEASPESLEQQRAWQEFSAGHRSPEVMGLVRGRKAEKIKGIRAAAPEELFRISHLVCVVPEAARVYASVRCQACGEKVMEPMAQRRGGRLLCIPCLEAQEASTP</sequence>
<reference evidence="6" key="2">
    <citation type="submission" date="2022-10" db="EMBL/GenBank/DDBJ databases">
        <authorList>
            <person name="Aronson H.S."/>
        </authorList>
    </citation>
    <scope>NUCLEOTIDE SEQUENCE</scope>
    <source>
        <strain evidence="6">RS19-109</strain>
    </source>
</reference>
<accession>A0A9X4MGU9</accession>
<keyword evidence="7" id="KW-1185">Reference proteome</keyword>
<dbReference type="Pfam" id="PF02663">
    <property type="entry name" value="FmdE"/>
    <property type="match status" value="1"/>
</dbReference>
<keyword evidence="1" id="KW-0479">Metal-binding</keyword>
<organism evidence="6 7">
    <name type="scientific">Thiovibrio frasassiensis</name>
    <dbReference type="NCBI Taxonomy" id="2984131"/>
    <lineage>
        <taxon>Bacteria</taxon>
        <taxon>Pseudomonadati</taxon>
        <taxon>Thermodesulfobacteriota</taxon>
        <taxon>Desulfobulbia</taxon>
        <taxon>Desulfobulbales</taxon>
        <taxon>Thiovibrionaceae</taxon>
        <taxon>Thiovibrio</taxon>
    </lineage>
</organism>
<protein>
    <submittedName>
        <fullName evidence="6">FmdE family protein</fullName>
    </submittedName>
</protein>
<dbReference type="PIRSF" id="PIRSF006578">
    <property type="entry name" value="FwdE"/>
    <property type="match status" value="1"/>
</dbReference>
<dbReference type="PANTHER" id="PTHR39418">
    <property type="entry name" value="DEHYDROGENASE-RELATED"/>
    <property type="match status" value="1"/>
</dbReference>
<dbReference type="AlphaFoldDB" id="A0A9X4MGU9"/>
<dbReference type="InterPro" id="IPR026328">
    <property type="entry name" value="FmdE"/>
</dbReference>
<dbReference type="SUPFAM" id="SSF143555">
    <property type="entry name" value="FwdE-like"/>
    <property type="match status" value="1"/>
</dbReference>
<dbReference type="Proteomes" id="UP001154240">
    <property type="component" value="Unassembled WGS sequence"/>
</dbReference>
<dbReference type="Pfam" id="PF01258">
    <property type="entry name" value="zf-dskA_traR"/>
    <property type="match status" value="1"/>
</dbReference>
<dbReference type="InterPro" id="IPR003814">
    <property type="entry name" value="FmdEsu_dom"/>
</dbReference>
<keyword evidence="3" id="KW-0862">Zinc</keyword>